<accession>A0A3D8LH67</accession>
<sequence>MHILPAYIHMKPLLFSTCFMLALFSHSLEAATFFVSLSGNDTHSGNNKSQPWASITKVNNTVFSPGDTVLFEGGKTFVGSIVFGEEVGGTASEPIFFGSYGDGKAIISSGDNVGFSVQNSAGFKIQNLVIKGSGRTSNGSNGIEFFTDQPNSSRLEFISIDGVDVSGYHDKGIYIGSWNGAKGYDGISITNSSIHDNGEAGIVSYAETKLGHQNMYVGHNRIFNNTGIQGRDIHTGNGIIIGDVDGVLIEYCEVYNNGELSDARDTGPAGVWAYKCNDVLIQYNEAHHNKTGGTKDGGGFDIDGGVTNAVMQYNYSHDNDGAGFLVSQYRGAPTMKNITIRYNISENDGRKNSYAGILFWSSGSSGGIQDVEVYNNTVYLTPSGGSPSAIRLFGKLYRQVRIRNNIFQTTPGTVKTVTNTADNADILFQGNSYWNAGEDLDIEWEKGSYTSLEAWRAATGPAAKRQETLDGSPVGYFVDPQLIDPGKEVTISDPTKLFALSGYELHEASPLIDKGLNLSALFGIETGNQDFFGNSLADEEKISIGAYQFKSTVPLPVTLSLFEVSRQGTDAVLYWETASEQNNKGFDVEVSVDGEHFRTLSFVASKSSNSQQTLPYTFRDTEKNKTGIRYYRLRQIDTDGTSTYSEVKAVTFEQEHFTASAYPNPFSSSFTLEVKAEKEEILQINMSDAVGRHVLRREVKLQQGRNKLTLEIGRERPAGLYIISARHGDKNLKLKVLKQ</sequence>
<feature type="domain" description="Right handed beta helix" evidence="2">
    <location>
        <begin position="158"/>
        <end position="337"/>
    </location>
</feature>
<dbReference type="InterPro" id="IPR012334">
    <property type="entry name" value="Pectin_lyas_fold"/>
</dbReference>
<protein>
    <submittedName>
        <fullName evidence="4">T9SS C-terminal target domain-containing protein</fullName>
    </submittedName>
</protein>
<evidence type="ECO:0000259" key="3">
    <source>
        <dbReference type="Pfam" id="PF18962"/>
    </source>
</evidence>
<dbReference type="AlphaFoldDB" id="A0A3D8LH67"/>
<dbReference type="SMART" id="SM00710">
    <property type="entry name" value="PbH1"/>
    <property type="match status" value="9"/>
</dbReference>
<dbReference type="Proteomes" id="UP000256708">
    <property type="component" value="Unassembled WGS sequence"/>
</dbReference>
<comment type="caution">
    <text evidence="4">The sequence shown here is derived from an EMBL/GenBank/DDBJ whole genome shotgun (WGS) entry which is preliminary data.</text>
</comment>
<reference evidence="5" key="1">
    <citation type="submission" date="2018-08" db="EMBL/GenBank/DDBJ databases">
        <authorList>
            <person name="Liu Z.-W."/>
            <person name="Du Z.-J."/>
        </authorList>
    </citation>
    <scope>NUCLEOTIDE SEQUENCE [LARGE SCALE GENOMIC DNA]</scope>
    <source>
        <strain evidence="5">H4X</strain>
    </source>
</reference>
<dbReference type="InterPro" id="IPR039448">
    <property type="entry name" value="Beta_helix"/>
</dbReference>
<dbReference type="SUPFAM" id="SSF51126">
    <property type="entry name" value="Pectin lyase-like"/>
    <property type="match status" value="1"/>
</dbReference>
<dbReference type="EMBL" id="QRGR01000003">
    <property type="protein sequence ID" value="RDV16717.1"/>
    <property type="molecule type" value="Genomic_DNA"/>
</dbReference>
<evidence type="ECO:0000259" key="2">
    <source>
        <dbReference type="Pfam" id="PF13229"/>
    </source>
</evidence>
<evidence type="ECO:0000313" key="4">
    <source>
        <dbReference type="EMBL" id="RDV16717.1"/>
    </source>
</evidence>
<feature type="domain" description="Secretion system C-terminal sorting" evidence="3">
    <location>
        <begin position="662"/>
        <end position="732"/>
    </location>
</feature>
<dbReference type="OrthoDB" id="3333873at2"/>
<dbReference type="InterPro" id="IPR006626">
    <property type="entry name" value="PbH1"/>
</dbReference>
<evidence type="ECO:0000313" key="5">
    <source>
        <dbReference type="Proteomes" id="UP000256708"/>
    </source>
</evidence>
<keyword evidence="5" id="KW-1185">Reference proteome</keyword>
<organism evidence="4 5">
    <name type="scientific">Pontibacter diazotrophicus</name>
    <dbReference type="NCBI Taxonomy" id="1400979"/>
    <lineage>
        <taxon>Bacteria</taxon>
        <taxon>Pseudomonadati</taxon>
        <taxon>Bacteroidota</taxon>
        <taxon>Cytophagia</taxon>
        <taxon>Cytophagales</taxon>
        <taxon>Hymenobacteraceae</taxon>
        <taxon>Pontibacter</taxon>
    </lineage>
</organism>
<name>A0A3D8LH67_9BACT</name>
<feature type="chain" id="PRO_5017672252" evidence="1">
    <location>
        <begin position="31"/>
        <end position="739"/>
    </location>
</feature>
<keyword evidence="1" id="KW-0732">Signal</keyword>
<dbReference type="Pfam" id="PF18962">
    <property type="entry name" value="Por_Secre_tail"/>
    <property type="match status" value="1"/>
</dbReference>
<proteinExistence type="predicted"/>
<dbReference type="NCBIfam" id="TIGR04183">
    <property type="entry name" value="Por_Secre_tail"/>
    <property type="match status" value="1"/>
</dbReference>
<dbReference type="InterPro" id="IPR026444">
    <property type="entry name" value="Secre_tail"/>
</dbReference>
<dbReference type="Pfam" id="PF13229">
    <property type="entry name" value="Beta_helix"/>
    <property type="match status" value="1"/>
</dbReference>
<gene>
    <name evidence="4" type="ORF">DXT99_02730</name>
</gene>
<dbReference type="RefSeq" id="WP_115563991.1">
    <property type="nucleotide sequence ID" value="NZ_QRGR01000003.1"/>
</dbReference>
<dbReference type="Gene3D" id="2.160.20.10">
    <property type="entry name" value="Single-stranded right-handed beta-helix, Pectin lyase-like"/>
    <property type="match status" value="1"/>
</dbReference>
<dbReference type="InterPro" id="IPR011050">
    <property type="entry name" value="Pectin_lyase_fold/virulence"/>
</dbReference>
<evidence type="ECO:0000256" key="1">
    <source>
        <dbReference type="SAM" id="SignalP"/>
    </source>
</evidence>
<feature type="signal peptide" evidence="1">
    <location>
        <begin position="1"/>
        <end position="30"/>
    </location>
</feature>